<dbReference type="Gene3D" id="2.40.10.10">
    <property type="entry name" value="Trypsin-like serine proteases"/>
    <property type="match status" value="2"/>
</dbReference>
<dbReference type="GO" id="GO:0006508">
    <property type="term" value="P:proteolysis"/>
    <property type="evidence" value="ECO:0007669"/>
    <property type="project" value="UniProtKB-KW"/>
</dbReference>
<name>A0A1G2LRK8_9BACT</name>
<dbReference type="InterPro" id="IPR051201">
    <property type="entry name" value="Chloro_Bact_Ser_Proteases"/>
</dbReference>
<dbReference type="EMBL" id="MHQY01000011">
    <property type="protein sequence ID" value="OHA14278.1"/>
    <property type="molecule type" value="Genomic_DNA"/>
</dbReference>
<feature type="chain" id="PRO_5009583575" description="Serine protease" evidence="4">
    <location>
        <begin position="22"/>
        <end position="278"/>
    </location>
</feature>
<evidence type="ECO:0000256" key="1">
    <source>
        <dbReference type="ARBA" id="ARBA00010541"/>
    </source>
</evidence>
<dbReference type="SUPFAM" id="SSF50494">
    <property type="entry name" value="Trypsin-like serine proteases"/>
    <property type="match status" value="1"/>
</dbReference>
<accession>A0A1G2LRK8</accession>
<dbReference type="InterPro" id="IPR009003">
    <property type="entry name" value="Peptidase_S1_PA"/>
</dbReference>
<keyword evidence="4" id="KW-0732">Signal</keyword>
<gene>
    <name evidence="5" type="ORF">A3G49_05150</name>
</gene>
<sequence length="278" mass="31073">MNTKFLISALLLFTTITVPQANRVVFAHGAEDNIRNETYYYRDITQKNRQAVVFIKTEIDPAKKNDDKQENDPAQKFMPRIIPPLYKETILYEELGLIQSFLVGTGFIITPDGEILTNYHVIDAHKEISIMLFNGNVFKADVVGIDKPNDLALLKINTEKSNFPFLTLGNSDVIMESDKILIIGHPLGINFTVSSGTISGLKRTIYSHPIPLIQIQSSLNPGNSGSPLIDVFSNKVIGIIQSMIQNANQIGFAIPINPIKKILPSLRNQKIWKNNAEK</sequence>
<feature type="signal peptide" evidence="4">
    <location>
        <begin position="1"/>
        <end position="21"/>
    </location>
</feature>
<dbReference type="PRINTS" id="PR00834">
    <property type="entry name" value="PROTEASES2C"/>
</dbReference>
<organism evidence="5 6">
    <name type="scientific">Candidatus Sungbacteria bacterium RIFCSPLOWO2_12_FULL_41_11</name>
    <dbReference type="NCBI Taxonomy" id="1802286"/>
    <lineage>
        <taxon>Bacteria</taxon>
        <taxon>Candidatus Sungiibacteriota</taxon>
    </lineage>
</organism>
<dbReference type="PANTHER" id="PTHR43343">
    <property type="entry name" value="PEPTIDASE S12"/>
    <property type="match status" value="1"/>
</dbReference>
<evidence type="ECO:0000256" key="4">
    <source>
        <dbReference type="SAM" id="SignalP"/>
    </source>
</evidence>
<keyword evidence="3" id="KW-0378">Hydrolase</keyword>
<protein>
    <recommendedName>
        <fullName evidence="7">Serine protease</fullName>
    </recommendedName>
</protein>
<dbReference type="PANTHER" id="PTHR43343:SF3">
    <property type="entry name" value="PROTEASE DO-LIKE 8, CHLOROPLASTIC"/>
    <property type="match status" value="1"/>
</dbReference>
<comment type="similarity">
    <text evidence="1">Belongs to the peptidase S1C family.</text>
</comment>
<dbReference type="InterPro" id="IPR001940">
    <property type="entry name" value="Peptidase_S1C"/>
</dbReference>
<comment type="caution">
    <text evidence="5">The sequence shown here is derived from an EMBL/GenBank/DDBJ whole genome shotgun (WGS) entry which is preliminary data.</text>
</comment>
<dbReference type="AlphaFoldDB" id="A0A1G2LRK8"/>
<proteinExistence type="inferred from homology"/>
<evidence type="ECO:0000313" key="6">
    <source>
        <dbReference type="Proteomes" id="UP000177171"/>
    </source>
</evidence>
<keyword evidence="2" id="KW-0645">Protease</keyword>
<evidence type="ECO:0008006" key="7">
    <source>
        <dbReference type="Google" id="ProtNLM"/>
    </source>
</evidence>
<evidence type="ECO:0000256" key="3">
    <source>
        <dbReference type="ARBA" id="ARBA00022801"/>
    </source>
</evidence>
<dbReference type="GO" id="GO:0004252">
    <property type="term" value="F:serine-type endopeptidase activity"/>
    <property type="evidence" value="ECO:0007669"/>
    <property type="project" value="InterPro"/>
</dbReference>
<dbReference type="Proteomes" id="UP000177171">
    <property type="component" value="Unassembled WGS sequence"/>
</dbReference>
<dbReference type="Pfam" id="PF13365">
    <property type="entry name" value="Trypsin_2"/>
    <property type="match status" value="1"/>
</dbReference>
<dbReference type="InterPro" id="IPR043504">
    <property type="entry name" value="Peptidase_S1_PA_chymotrypsin"/>
</dbReference>
<evidence type="ECO:0000256" key="2">
    <source>
        <dbReference type="ARBA" id="ARBA00022670"/>
    </source>
</evidence>
<evidence type="ECO:0000313" key="5">
    <source>
        <dbReference type="EMBL" id="OHA14278.1"/>
    </source>
</evidence>
<reference evidence="5 6" key="1">
    <citation type="journal article" date="2016" name="Nat. Commun.">
        <title>Thousands of microbial genomes shed light on interconnected biogeochemical processes in an aquifer system.</title>
        <authorList>
            <person name="Anantharaman K."/>
            <person name="Brown C.T."/>
            <person name="Hug L.A."/>
            <person name="Sharon I."/>
            <person name="Castelle C.J."/>
            <person name="Probst A.J."/>
            <person name="Thomas B.C."/>
            <person name="Singh A."/>
            <person name="Wilkins M.J."/>
            <person name="Karaoz U."/>
            <person name="Brodie E.L."/>
            <person name="Williams K.H."/>
            <person name="Hubbard S.S."/>
            <person name="Banfield J.F."/>
        </authorList>
    </citation>
    <scope>NUCLEOTIDE SEQUENCE [LARGE SCALE GENOMIC DNA]</scope>
</reference>